<keyword evidence="7" id="KW-1185">Reference proteome</keyword>
<evidence type="ECO:0000256" key="6">
    <source>
        <dbReference type="RuleBase" id="RU004005"/>
    </source>
</evidence>
<dbReference type="InterPro" id="IPR018260">
    <property type="entry name" value="Ribosomal_uL22_CS"/>
</dbReference>
<evidence type="ECO:0000256" key="4">
    <source>
        <dbReference type="ARBA" id="ARBA00035207"/>
    </source>
</evidence>
<dbReference type="FunFam" id="3.90.470.10:FF:000003">
    <property type="entry name" value="60S ribosomal protein L17"/>
    <property type="match status" value="1"/>
</dbReference>
<dbReference type="GO" id="GO:0002181">
    <property type="term" value="P:cytoplasmic translation"/>
    <property type="evidence" value="ECO:0007669"/>
    <property type="project" value="TreeGrafter"/>
</dbReference>
<protein>
    <recommendedName>
        <fullName evidence="4">Large ribosomal subunit protein uL22</fullName>
    </recommendedName>
    <alternativeName>
        <fullName evidence="5">60S ribosomal protein L17</fullName>
    </alternativeName>
</protein>
<gene>
    <name evidence="8" type="primary">LOC116294631</name>
</gene>
<name>A0A6P8HZM7_ACTTE</name>
<dbReference type="InterPro" id="IPR036394">
    <property type="entry name" value="Ribosomal_uL22_sf"/>
</dbReference>
<dbReference type="GO" id="GO:0003735">
    <property type="term" value="F:structural constituent of ribosome"/>
    <property type="evidence" value="ECO:0007669"/>
    <property type="project" value="InterPro"/>
</dbReference>
<accession>A0A6P8HZM7</accession>
<evidence type="ECO:0000256" key="1">
    <source>
        <dbReference type="ARBA" id="ARBA00009451"/>
    </source>
</evidence>
<organism evidence="7 8">
    <name type="scientific">Actinia tenebrosa</name>
    <name type="common">Australian red waratah sea anemone</name>
    <dbReference type="NCBI Taxonomy" id="6105"/>
    <lineage>
        <taxon>Eukaryota</taxon>
        <taxon>Metazoa</taxon>
        <taxon>Cnidaria</taxon>
        <taxon>Anthozoa</taxon>
        <taxon>Hexacorallia</taxon>
        <taxon>Actiniaria</taxon>
        <taxon>Actiniidae</taxon>
        <taxon>Actinia</taxon>
    </lineage>
</organism>
<dbReference type="SUPFAM" id="SSF54843">
    <property type="entry name" value="Ribosomal protein L22"/>
    <property type="match status" value="1"/>
</dbReference>
<dbReference type="NCBIfam" id="TIGR01038">
    <property type="entry name" value="uL22_arch_euk"/>
    <property type="match status" value="1"/>
</dbReference>
<dbReference type="RefSeq" id="XP_031558130.1">
    <property type="nucleotide sequence ID" value="XM_031702270.1"/>
</dbReference>
<dbReference type="OrthoDB" id="10254664at2759"/>
<dbReference type="InterPro" id="IPR057265">
    <property type="entry name" value="Ribosomal_uL22_arc-type"/>
</dbReference>
<dbReference type="InParanoid" id="A0A6P8HZM7"/>
<reference evidence="8" key="1">
    <citation type="submission" date="2025-08" db="UniProtKB">
        <authorList>
            <consortium name="RefSeq"/>
        </authorList>
    </citation>
    <scope>IDENTIFICATION</scope>
    <source>
        <tissue evidence="8">Tentacle</tissue>
    </source>
</reference>
<dbReference type="PROSITE" id="PS00464">
    <property type="entry name" value="RIBOSOMAL_L22"/>
    <property type="match status" value="1"/>
</dbReference>
<evidence type="ECO:0000313" key="7">
    <source>
        <dbReference type="Proteomes" id="UP000515163"/>
    </source>
</evidence>
<keyword evidence="2 6" id="KW-0689">Ribosomal protein</keyword>
<evidence type="ECO:0000313" key="8">
    <source>
        <dbReference type="RefSeq" id="XP_031558130.1"/>
    </source>
</evidence>
<evidence type="ECO:0000256" key="5">
    <source>
        <dbReference type="ARBA" id="ARBA00035325"/>
    </source>
</evidence>
<dbReference type="GO" id="GO:0022625">
    <property type="term" value="C:cytosolic large ribosomal subunit"/>
    <property type="evidence" value="ECO:0007669"/>
    <property type="project" value="TreeGrafter"/>
</dbReference>
<dbReference type="HAMAP" id="MF_01331_A">
    <property type="entry name" value="Ribosomal_uL22_A"/>
    <property type="match status" value="1"/>
</dbReference>
<evidence type="ECO:0000256" key="3">
    <source>
        <dbReference type="ARBA" id="ARBA00023274"/>
    </source>
</evidence>
<evidence type="ECO:0000256" key="2">
    <source>
        <dbReference type="ARBA" id="ARBA00022980"/>
    </source>
</evidence>
<dbReference type="KEGG" id="aten:116294631"/>
<proteinExistence type="inferred from homology"/>
<sequence>MYLVFGRSSSTMTRYAKDPENPTKSCKARGSNLRVHFKNTRETGMAIKGMHVRKATRYLKDVVAKKQIIPFRRFNGGVGRKAQAKNRKAPGSQGRWPKKSAEILLQLLKNAESNAEFKGLDVDSLVVEHIQVNEAPSMRRRTYRAHGRINPYMSSPCHIEMILSEHEQVVPRAEDEVEVKKVSKKKMAREKMKSRE</sequence>
<dbReference type="FunCoup" id="A0A6P8HZM7">
    <property type="interactions" value="2012"/>
</dbReference>
<dbReference type="CDD" id="cd00336">
    <property type="entry name" value="Ribosomal_L22"/>
    <property type="match status" value="1"/>
</dbReference>
<dbReference type="Gene3D" id="3.90.470.10">
    <property type="entry name" value="Ribosomal protein L22/L17"/>
    <property type="match status" value="1"/>
</dbReference>
<dbReference type="InterPro" id="IPR005721">
    <property type="entry name" value="Ribosomal_uL22_euk/arc"/>
</dbReference>
<keyword evidence="3 6" id="KW-0687">Ribonucleoprotein</keyword>
<comment type="similarity">
    <text evidence="1 6">Belongs to the universal ribosomal protein uL22 family.</text>
</comment>
<dbReference type="AlphaFoldDB" id="A0A6P8HZM7"/>
<dbReference type="Pfam" id="PF00237">
    <property type="entry name" value="Ribosomal_L22"/>
    <property type="match status" value="1"/>
</dbReference>
<dbReference type="GeneID" id="116294631"/>
<dbReference type="InterPro" id="IPR001063">
    <property type="entry name" value="Ribosomal_uL22"/>
</dbReference>
<dbReference type="PANTHER" id="PTHR11593:SF10">
    <property type="entry name" value="60S RIBOSOMAL PROTEIN L17"/>
    <property type="match status" value="1"/>
</dbReference>
<dbReference type="PANTHER" id="PTHR11593">
    <property type="entry name" value="60S RIBOSOMAL PROTEIN L17"/>
    <property type="match status" value="1"/>
</dbReference>
<dbReference type="Proteomes" id="UP000515163">
    <property type="component" value="Unplaced"/>
</dbReference>